<dbReference type="CDD" id="cd05233">
    <property type="entry name" value="SDR_c"/>
    <property type="match status" value="1"/>
</dbReference>
<dbReference type="PANTHER" id="PTHR43639:SF1">
    <property type="entry name" value="SHORT-CHAIN DEHYDROGENASE_REDUCTASE FAMILY PROTEIN"/>
    <property type="match status" value="1"/>
</dbReference>
<dbReference type="Proteomes" id="UP000004931">
    <property type="component" value="Unassembled WGS sequence"/>
</dbReference>
<name>A0YFJ5_9GAMM</name>
<dbReference type="InterPro" id="IPR020904">
    <property type="entry name" value="Sc_DH/Rdtase_CS"/>
</dbReference>
<evidence type="ECO:0000313" key="4">
    <source>
        <dbReference type="EMBL" id="EAW30409.1"/>
    </source>
</evidence>
<dbReference type="OrthoDB" id="5725272at2"/>
<comment type="similarity">
    <text evidence="1">Belongs to the short-chain dehydrogenases/reductases (SDR) family.</text>
</comment>
<dbReference type="STRING" id="247633.GP2143_09395"/>
<dbReference type="EMBL" id="AAVT01000008">
    <property type="protein sequence ID" value="EAW30409.1"/>
    <property type="molecule type" value="Genomic_DNA"/>
</dbReference>
<dbReference type="InterPro" id="IPR057326">
    <property type="entry name" value="KR_dom"/>
</dbReference>
<gene>
    <name evidence="4" type="ORF">GP2143_09395</name>
</gene>
<keyword evidence="5" id="KW-1185">Reference proteome</keyword>
<dbReference type="PRINTS" id="PR00081">
    <property type="entry name" value="GDHRDH"/>
</dbReference>
<dbReference type="PANTHER" id="PTHR43639">
    <property type="entry name" value="OXIDOREDUCTASE, SHORT-CHAIN DEHYDROGENASE/REDUCTASE FAMILY (AFU_ORTHOLOGUE AFUA_5G02870)"/>
    <property type="match status" value="1"/>
</dbReference>
<dbReference type="eggNOG" id="COG1028">
    <property type="taxonomic scope" value="Bacteria"/>
</dbReference>
<feature type="domain" description="Ketoreductase" evidence="3">
    <location>
        <begin position="6"/>
        <end position="193"/>
    </location>
</feature>
<dbReference type="AlphaFoldDB" id="A0YFJ5"/>
<keyword evidence="2" id="KW-0560">Oxidoreductase</keyword>
<comment type="caution">
    <text evidence="4">The sequence shown here is derived from an EMBL/GenBank/DDBJ whole genome shotgun (WGS) entry which is preliminary data.</text>
</comment>
<dbReference type="Pfam" id="PF13561">
    <property type="entry name" value="adh_short_C2"/>
    <property type="match status" value="1"/>
</dbReference>
<dbReference type="InterPro" id="IPR002347">
    <property type="entry name" value="SDR_fam"/>
</dbReference>
<accession>A0YFJ5</accession>
<dbReference type="PRINTS" id="PR00080">
    <property type="entry name" value="SDRFAMILY"/>
</dbReference>
<dbReference type="PROSITE" id="PS00061">
    <property type="entry name" value="ADH_SHORT"/>
    <property type="match status" value="1"/>
</dbReference>
<dbReference type="InterPro" id="IPR036291">
    <property type="entry name" value="NAD(P)-bd_dom_sf"/>
</dbReference>
<dbReference type="Gene3D" id="3.40.50.720">
    <property type="entry name" value="NAD(P)-binding Rossmann-like Domain"/>
    <property type="match status" value="1"/>
</dbReference>
<dbReference type="SUPFAM" id="SSF51735">
    <property type="entry name" value="NAD(P)-binding Rossmann-fold domains"/>
    <property type="match status" value="1"/>
</dbReference>
<organism evidence="4 5">
    <name type="scientific">marine gamma proteobacterium HTCC2143</name>
    <dbReference type="NCBI Taxonomy" id="247633"/>
    <lineage>
        <taxon>Bacteria</taxon>
        <taxon>Pseudomonadati</taxon>
        <taxon>Pseudomonadota</taxon>
        <taxon>Gammaproteobacteria</taxon>
        <taxon>Cellvibrionales</taxon>
        <taxon>Spongiibacteraceae</taxon>
        <taxon>BD1-7 clade</taxon>
    </lineage>
</organism>
<evidence type="ECO:0000313" key="5">
    <source>
        <dbReference type="Proteomes" id="UP000004931"/>
    </source>
</evidence>
<evidence type="ECO:0000256" key="2">
    <source>
        <dbReference type="ARBA" id="ARBA00023002"/>
    </source>
</evidence>
<dbReference type="SMART" id="SM00822">
    <property type="entry name" value="PKS_KR"/>
    <property type="match status" value="1"/>
</dbReference>
<dbReference type="FunFam" id="3.40.50.720:FF:000084">
    <property type="entry name" value="Short-chain dehydrogenase reductase"/>
    <property type="match status" value="1"/>
</dbReference>
<evidence type="ECO:0000259" key="3">
    <source>
        <dbReference type="SMART" id="SM00822"/>
    </source>
</evidence>
<evidence type="ECO:0000256" key="1">
    <source>
        <dbReference type="ARBA" id="ARBA00006484"/>
    </source>
</evidence>
<reference evidence="4 5" key="1">
    <citation type="journal article" date="2010" name="J. Bacteriol.">
        <title>Genome sequence of the oligotrophic marine Gammaproteobacterium HTCC2143, isolated from the Oregon Coast.</title>
        <authorList>
            <person name="Oh H.M."/>
            <person name="Kang I."/>
            <person name="Ferriera S."/>
            <person name="Giovannoni S.J."/>
            <person name="Cho J.C."/>
        </authorList>
    </citation>
    <scope>NUCLEOTIDE SEQUENCE [LARGE SCALE GENOMIC DNA]</scope>
    <source>
        <strain evidence="4 5">HTCC2143</strain>
    </source>
</reference>
<proteinExistence type="inferred from homology"/>
<protein>
    <submittedName>
        <fullName evidence="4">Possible 3-oxoacyl-acyl carrier protein reductase</fullName>
    </submittedName>
</protein>
<dbReference type="GO" id="GO:0016491">
    <property type="term" value="F:oxidoreductase activity"/>
    <property type="evidence" value="ECO:0007669"/>
    <property type="project" value="UniProtKB-KW"/>
</dbReference>
<sequence length="254" mass="26543">MNLTSKVAVVTGSSSGVGAATARLLASKGCHVVINYSNSSDAAQKVALDCQHFGVETLVCQADVSDDDACKGLAAKAIAKWGRIDILINNAGTTKFVPHHQLDGLDKNDFFALYGVNVVGPYQMLRACEFALRASGDAAVVNVSSIAGVRGIGSSIAYAASKGALLTMTQSLARVMGPEIRVNAVCPGFIQGEWLEQGIGAENYQKIKNSLEESAPLKKTCTAESVAESIVNFVEGHSIVTGQHIILDGGQSLM</sequence>